<accession>A0A645IE56</accession>
<dbReference type="EMBL" id="VSSQ01107359">
    <property type="protein sequence ID" value="MPN46574.1"/>
    <property type="molecule type" value="Genomic_DNA"/>
</dbReference>
<proteinExistence type="predicted"/>
<organism evidence="1">
    <name type="scientific">bioreactor metagenome</name>
    <dbReference type="NCBI Taxonomy" id="1076179"/>
    <lineage>
        <taxon>unclassified sequences</taxon>
        <taxon>metagenomes</taxon>
        <taxon>ecological metagenomes</taxon>
    </lineage>
</organism>
<comment type="caution">
    <text evidence="1">The sequence shown here is derived from an EMBL/GenBank/DDBJ whole genome shotgun (WGS) entry which is preliminary data.</text>
</comment>
<protein>
    <submittedName>
        <fullName evidence="1">Uncharacterized protein</fullName>
    </submittedName>
</protein>
<reference evidence="1" key="1">
    <citation type="submission" date="2019-08" db="EMBL/GenBank/DDBJ databases">
        <authorList>
            <person name="Kucharzyk K."/>
            <person name="Murdoch R.W."/>
            <person name="Higgins S."/>
            <person name="Loffler F."/>
        </authorList>
    </citation>
    <scope>NUCLEOTIDE SEQUENCE</scope>
</reference>
<gene>
    <name evidence="1" type="ORF">SDC9_194165</name>
</gene>
<dbReference type="AlphaFoldDB" id="A0A645IE56"/>
<name>A0A645IE56_9ZZZZ</name>
<evidence type="ECO:0000313" key="1">
    <source>
        <dbReference type="EMBL" id="MPN46574.1"/>
    </source>
</evidence>
<sequence length="57" mass="6503">MKFIPVSMAVNTLCIASFSLMSWNTPPSEEAPKLRDETFIPVLPISRYCIFKVFMGF</sequence>